<evidence type="ECO:0000313" key="4">
    <source>
        <dbReference type="Proteomes" id="UP000641954"/>
    </source>
</evidence>
<dbReference type="InterPro" id="IPR027417">
    <property type="entry name" value="P-loop_NTPase"/>
</dbReference>
<evidence type="ECO:0000256" key="1">
    <source>
        <dbReference type="ARBA" id="ARBA00005381"/>
    </source>
</evidence>
<feature type="domain" description="Guanylate cyclase" evidence="2">
    <location>
        <begin position="655"/>
        <end position="769"/>
    </location>
</feature>
<evidence type="ECO:0000259" key="2">
    <source>
        <dbReference type="PROSITE" id="PS50125"/>
    </source>
</evidence>
<comment type="similarity">
    <text evidence="1">Belongs to the adenylyl cyclase class-3 family.</text>
</comment>
<dbReference type="Gene3D" id="3.30.70.1230">
    <property type="entry name" value="Nucleotide cyclase"/>
    <property type="match status" value="1"/>
</dbReference>
<evidence type="ECO:0000313" key="3">
    <source>
        <dbReference type="EMBL" id="MBD2547037.1"/>
    </source>
</evidence>
<organism evidence="3 4">
    <name type="scientific">Planktothricoides raciborskii FACHB-1370</name>
    <dbReference type="NCBI Taxonomy" id="2949576"/>
    <lineage>
        <taxon>Bacteria</taxon>
        <taxon>Bacillati</taxon>
        <taxon>Cyanobacteriota</taxon>
        <taxon>Cyanophyceae</taxon>
        <taxon>Oscillatoriophycideae</taxon>
        <taxon>Oscillatoriales</taxon>
        <taxon>Oscillatoriaceae</taxon>
        <taxon>Planktothricoides</taxon>
    </lineage>
</organism>
<dbReference type="Pfam" id="PF14516">
    <property type="entry name" value="AAA_35"/>
    <property type="match status" value="1"/>
</dbReference>
<proteinExistence type="inferred from homology"/>
<dbReference type="Pfam" id="PF12770">
    <property type="entry name" value="CHAT"/>
    <property type="match status" value="1"/>
</dbReference>
<dbReference type="SUPFAM" id="SSF52540">
    <property type="entry name" value="P-loop containing nucleoside triphosphate hydrolases"/>
    <property type="match status" value="1"/>
</dbReference>
<dbReference type="PROSITE" id="PS50125">
    <property type="entry name" value="GUANYLATE_CYCLASE_2"/>
    <property type="match status" value="1"/>
</dbReference>
<dbReference type="PANTHER" id="PTHR43081:SF19">
    <property type="entry name" value="PH-SENSITIVE ADENYLATE CYCLASE RV1264"/>
    <property type="match status" value="1"/>
</dbReference>
<dbReference type="InterPro" id="IPR024983">
    <property type="entry name" value="CHAT_dom"/>
</dbReference>
<dbReference type="SUPFAM" id="SSF55073">
    <property type="entry name" value="Nucleotide cyclase"/>
    <property type="match status" value="1"/>
</dbReference>
<keyword evidence="4" id="KW-1185">Reference proteome</keyword>
<dbReference type="SMART" id="SM00044">
    <property type="entry name" value="CYCc"/>
    <property type="match status" value="1"/>
</dbReference>
<protein>
    <submittedName>
        <fullName evidence="3">AAA-like domain-containing protein</fullName>
    </submittedName>
</protein>
<name>A0ABR8EN75_9CYAN</name>
<dbReference type="Gene3D" id="3.40.50.300">
    <property type="entry name" value="P-loop containing nucleotide triphosphate hydrolases"/>
    <property type="match status" value="1"/>
</dbReference>
<gene>
    <name evidence="3" type="ORF">H6G72_25070</name>
</gene>
<reference evidence="3 4" key="1">
    <citation type="journal article" date="2020" name="ISME J.">
        <title>Comparative genomics reveals insights into cyanobacterial evolution and habitat adaptation.</title>
        <authorList>
            <person name="Chen M.Y."/>
            <person name="Teng W.K."/>
            <person name="Zhao L."/>
            <person name="Hu C.X."/>
            <person name="Zhou Y.K."/>
            <person name="Han B.P."/>
            <person name="Song L.R."/>
            <person name="Shu W.S."/>
        </authorList>
    </citation>
    <scope>NUCLEOTIDE SEQUENCE [LARGE SCALE GENOMIC DNA]</scope>
    <source>
        <strain evidence="3 4">FACHB-1370</strain>
    </source>
</reference>
<sequence>MTRDYLTKILIVAANPKNTEKLRLDEEVREIQTGLERSKSRHQFQIISRTAVRPDDLRRALLDYEPQIVHFSGHGVGTQGLVLLDDASEAKLVSAVALARLFKLFAKQVKCVLLNACYSQVQAEAICQYIDYVIGMDREIGDRAAIKFAVGFYDAIAAGRSIEDAYEFGCSAIALEGLSEALAPVLKKKGESSHDGLHYRADFLAELNQNSQDSLEKNVEEVYRKINKPIDEMIPVTRKFPHKNIINHPANSPENYFSLKLSKPLSLEQPEGQVPLDSLFYIDRPPIEQDCYETIRKPGALIRIKAPRQMGKSSLMSRILHQVKQEGYQTVELNFQSADADLLSNLDLFLQWFCVSISEELNLPDRLDDYWKGPLGSKNKCTKYFQKYILAEISEPLVLGLDEVDRIFQHPEIATDFFGLLRAWHERGKNEALWKNLRLAIAHSKEVYIPLNINQSPFNVGLPISLPELTPAQVADLVQRHQLNWSDAQIQDLMTMVGGHPYLVRVALYQIAKGRMTLGEFLQVAPTEAGPYYDHLRRHLLNLEQDPDLVAATKQVMGCDRAIEINAAEAFKLRSMGLVKFQGNAVMPLGELYRQYFGDRLQGSFGGIPPENIPEKTRQRDPVSGTNQMSAIAENMPPTAPFSVGSLVESSTLAAIVFTDVVNSTAHMVANQQQMLELLKRDFELIREICQRYDGRVLKSTGDGWLIYFDSAVKAVACSQQIQKTLSKNAASLPPDLVLEHRIGVHLGDVFFRGDDVFGAGVNLAARLQNQANPGGICISDTVYEVIKNHLSIHVTYIGPQQLKGIPEPVRLYQINP</sequence>
<dbReference type="Pfam" id="PF00211">
    <property type="entry name" value="Guanylate_cyc"/>
    <property type="match status" value="1"/>
</dbReference>
<dbReference type="PANTHER" id="PTHR43081">
    <property type="entry name" value="ADENYLATE CYCLASE, TERMINAL-DIFFERENTIATION SPECIFIC-RELATED"/>
    <property type="match status" value="1"/>
</dbReference>
<dbReference type="InterPro" id="IPR001054">
    <property type="entry name" value="A/G_cyclase"/>
</dbReference>
<comment type="caution">
    <text evidence="3">The sequence shown here is derived from an EMBL/GenBank/DDBJ whole genome shotgun (WGS) entry which is preliminary data.</text>
</comment>
<dbReference type="InterPro" id="IPR050697">
    <property type="entry name" value="Adenylyl/Guanylyl_Cyclase_3/4"/>
</dbReference>
<dbReference type="EMBL" id="JACJSK010000055">
    <property type="protein sequence ID" value="MBD2547037.1"/>
    <property type="molecule type" value="Genomic_DNA"/>
</dbReference>
<dbReference type="CDD" id="cd07302">
    <property type="entry name" value="CHD"/>
    <property type="match status" value="1"/>
</dbReference>
<dbReference type="InterPro" id="IPR029787">
    <property type="entry name" value="Nucleotide_cyclase"/>
</dbReference>
<dbReference type="Proteomes" id="UP000641954">
    <property type="component" value="Unassembled WGS sequence"/>
</dbReference>
<accession>A0ABR8EN75</accession>